<dbReference type="AlphaFoldDB" id="A0A6P0UKK8"/>
<reference evidence="1 2" key="1">
    <citation type="submission" date="2020-01" db="EMBL/GenBank/DDBJ databases">
        <title>Leptobacterium flavescens.</title>
        <authorList>
            <person name="Wang G."/>
        </authorList>
    </citation>
    <scope>NUCLEOTIDE SEQUENCE [LARGE SCALE GENOMIC DNA]</scope>
    <source>
        <strain evidence="1 2">KCTC 22160</strain>
    </source>
</reference>
<dbReference type="RefSeq" id="WP_163606534.1">
    <property type="nucleotide sequence ID" value="NZ_JAABOO010000002.1"/>
</dbReference>
<name>A0A6P0UKK8_9FLAO</name>
<organism evidence="1 2">
    <name type="scientific">Leptobacterium flavescens</name>
    <dbReference type="NCBI Taxonomy" id="472055"/>
    <lineage>
        <taxon>Bacteria</taxon>
        <taxon>Pseudomonadati</taxon>
        <taxon>Bacteroidota</taxon>
        <taxon>Flavobacteriia</taxon>
        <taxon>Flavobacteriales</taxon>
        <taxon>Flavobacteriaceae</taxon>
        <taxon>Leptobacterium</taxon>
    </lineage>
</organism>
<evidence type="ECO:0008006" key="3">
    <source>
        <dbReference type="Google" id="ProtNLM"/>
    </source>
</evidence>
<comment type="caution">
    <text evidence="1">The sequence shown here is derived from an EMBL/GenBank/DDBJ whole genome shotgun (WGS) entry which is preliminary data.</text>
</comment>
<evidence type="ECO:0000313" key="2">
    <source>
        <dbReference type="Proteomes" id="UP000468581"/>
    </source>
</evidence>
<evidence type="ECO:0000313" key="1">
    <source>
        <dbReference type="EMBL" id="NER13497.1"/>
    </source>
</evidence>
<accession>A0A6P0UKK8</accession>
<protein>
    <recommendedName>
        <fullName evidence="3">Cthe-2314-like HEPN domain-containing protein</fullName>
    </recommendedName>
</protein>
<keyword evidence="2" id="KW-1185">Reference proteome</keyword>
<sequence>MKSNKKKILDIKDREEEFSKIKERIQLLNKGFRAIYADYSHHIEVRNTQLNELTNNINYRFFASLFHLELIINHHYLVEKSIEEIYSKDPEYILRRYQPVHPLYDHYEKQVTSLFDSLIFHLGSAFDYLSKVVYFIVNNKNESMSHWTKLNKISIPSNKSNFSKNPIAKTIVEENNCFVGKLYDYRSKVIHKRSDRNTYLISTVLKSGKTSAKFISSGALTNIFSGLRSKSKTHDLTVQYSSTWLINNTIDSISRILIALKSDVESKSTFPNHVKDNDIIFIQIEPGTNKGVPASTRLWNDFITHIFK</sequence>
<proteinExistence type="predicted"/>
<gene>
    <name evidence="1" type="ORF">GWK08_08620</name>
</gene>
<dbReference type="EMBL" id="JAABOO010000002">
    <property type="protein sequence ID" value="NER13497.1"/>
    <property type="molecule type" value="Genomic_DNA"/>
</dbReference>
<dbReference type="Proteomes" id="UP000468581">
    <property type="component" value="Unassembled WGS sequence"/>
</dbReference>